<dbReference type="PRINTS" id="PR00070">
    <property type="entry name" value="DHFR"/>
</dbReference>
<evidence type="ECO:0000256" key="5">
    <source>
        <dbReference type="ARBA" id="ARBA00022857"/>
    </source>
</evidence>
<evidence type="ECO:0000256" key="1">
    <source>
        <dbReference type="ARBA" id="ARBA00004903"/>
    </source>
</evidence>
<organism evidence="8 9">
    <name type="scientific">Corynebacterium zhongnanshanii</name>
    <dbReference type="NCBI Taxonomy" id="2768834"/>
    <lineage>
        <taxon>Bacteria</taxon>
        <taxon>Bacillati</taxon>
        <taxon>Actinomycetota</taxon>
        <taxon>Actinomycetes</taxon>
        <taxon>Mycobacteriales</taxon>
        <taxon>Corynebacteriaceae</taxon>
        <taxon>Corynebacterium</taxon>
    </lineage>
</organism>
<evidence type="ECO:0000259" key="7">
    <source>
        <dbReference type="PROSITE" id="PS51330"/>
    </source>
</evidence>
<comment type="similarity">
    <text evidence="2">Belongs to the dihydrofolate reductase family.</text>
</comment>
<keyword evidence="4" id="KW-0554">One-carbon metabolism</keyword>
<dbReference type="InterPro" id="IPR012259">
    <property type="entry name" value="DHFR"/>
</dbReference>
<dbReference type="RefSeq" id="WP_151844522.1">
    <property type="nucleotide sequence ID" value="NZ_WBZJ01000002.1"/>
</dbReference>
<evidence type="ECO:0000256" key="2">
    <source>
        <dbReference type="ARBA" id="ARBA00009539"/>
    </source>
</evidence>
<reference evidence="8 9" key="1">
    <citation type="submission" date="2019-10" db="EMBL/GenBank/DDBJ databases">
        <title>Corynebacterium sp novel species isolated from the respiratory tract of Marmot.</title>
        <authorList>
            <person name="Zhang G."/>
        </authorList>
    </citation>
    <scope>NUCLEOTIDE SEQUENCE [LARGE SCALE GENOMIC DNA]</scope>
    <source>
        <strain evidence="8 9">336</strain>
    </source>
</reference>
<gene>
    <name evidence="8" type="ORF">F8377_07340</name>
</gene>
<evidence type="ECO:0000313" key="8">
    <source>
        <dbReference type="EMBL" id="KAB3521023.1"/>
    </source>
</evidence>
<evidence type="ECO:0000256" key="4">
    <source>
        <dbReference type="ARBA" id="ARBA00022563"/>
    </source>
</evidence>
<dbReference type="PANTHER" id="PTHR48069">
    <property type="entry name" value="DIHYDROFOLATE REDUCTASE"/>
    <property type="match status" value="1"/>
</dbReference>
<sequence length="230" mass="25496">MAKTSSRPTGFKPGDYPEITREKVNEAIEQAFAEAGISGVSASDIEIAQIWAQTTAGIIGDGKDMPWYLPEDLKHFQRSTMGYPVVMGRTSWEALEAPYRPLPGRENWVVTRNEAYSSPGGHRVSSLSEAIAQAAVWISKRRADEPETELTPTVWILGGGQVYAQCMPISDRVVITEIDMVAPERFSVHAPEIPADEFEENAGPWETSDKGHPVDSDAPVDYRICEYVRR</sequence>
<keyword evidence="9" id="KW-1185">Reference proteome</keyword>
<dbReference type="EC" id="1.5.1.3" evidence="3"/>
<evidence type="ECO:0000256" key="6">
    <source>
        <dbReference type="ARBA" id="ARBA00023002"/>
    </source>
</evidence>
<dbReference type="Proteomes" id="UP000436181">
    <property type="component" value="Unassembled WGS sequence"/>
</dbReference>
<dbReference type="InterPro" id="IPR001796">
    <property type="entry name" value="DHFR_dom"/>
</dbReference>
<name>A0ABQ6VE52_9CORY</name>
<comment type="pathway">
    <text evidence="1">Cofactor biosynthesis; tetrahydrofolate biosynthesis; 5,6,7,8-tetrahydrofolate from 7,8-dihydrofolate: step 1/1.</text>
</comment>
<feature type="domain" description="DHFR" evidence="7">
    <location>
        <begin position="46"/>
        <end position="229"/>
    </location>
</feature>
<evidence type="ECO:0000256" key="3">
    <source>
        <dbReference type="ARBA" id="ARBA00012856"/>
    </source>
</evidence>
<dbReference type="Pfam" id="PF00186">
    <property type="entry name" value="DHFR_1"/>
    <property type="match status" value="1"/>
</dbReference>
<accession>A0ABQ6VE52</accession>
<keyword evidence="6" id="KW-0560">Oxidoreductase</keyword>
<dbReference type="PANTHER" id="PTHR48069:SF3">
    <property type="entry name" value="DIHYDROFOLATE REDUCTASE"/>
    <property type="match status" value="1"/>
</dbReference>
<evidence type="ECO:0000313" key="9">
    <source>
        <dbReference type="Proteomes" id="UP000436181"/>
    </source>
</evidence>
<keyword evidence="5" id="KW-0521">NADP</keyword>
<dbReference type="Gene3D" id="3.40.430.10">
    <property type="entry name" value="Dihydrofolate Reductase, subunit A"/>
    <property type="match status" value="1"/>
</dbReference>
<dbReference type="EMBL" id="WBZJ01000002">
    <property type="protein sequence ID" value="KAB3521023.1"/>
    <property type="molecule type" value="Genomic_DNA"/>
</dbReference>
<comment type="caution">
    <text evidence="8">The sequence shown here is derived from an EMBL/GenBank/DDBJ whole genome shotgun (WGS) entry which is preliminary data.</text>
</comment>
<dbReference type="PROSITE" id="PS51330">
    <property type="entry name" value="DHFR_2"/>
    <property type="match status" value="1"/>
</dbReference>
<dbReference type="InterPro" id="IPR024072">
    <property type="entry name" value="DHFR-like_dom_sf"/>
</dbReference>
<dbReference type="SUPFAM" id="SSF53597">
    <property type="entry name" value="Dihydrofolate reductase-like"/>
    <property type="match status" value="1"/>
</dbReference>
<protein>
    <recommendedName>
        <fullName evidence="3">dihydrofolate reductase</fullName>
        <ecNumber evidence="3">1.5.1.3</ecNumber>
    </recommendedName>
</protein>
<proteinExistence type="inferred from homology"/>
<dbReference type="CDD" id="cd00209">
    <property type="entry name" value="DHFR"/>
    <property type="match status" value="1"/>
</dbReference>